<dbReference type="Proteomes" id="UP000002774">
    <property type="component" value="Chromosome"/>
</dbReference>
<dbReference type="OrthoDB" id="645652at2"/>
<organism evidence="2 3">
    <name type="scientific">Mucilaginibacter paludis DSM 18603</name>
    <dbReference type="NCBI Taxonomy" id="714943"/>
    <lineage>
        <taxon>Bacteria</taxon>
        <taxon>Pseudomonadati</taxon>
        <taxon>Bacteroidota</taxon>
        <taxon>Sphingobacteriia</taxon>
        <taxon>Sphingobacteriales</taxon>
        <taxon>Sphingobacteriaceae</taxon>
        <taxon>Mucilaginibacter</taxon>
    </lineage>
</organism>
<protein>
    <recommendedName>
        <fullName evidence="1">Thioredoxin domain-containing protein</fullName>
    </recommendedName>
</protein>
<dbReference type="GO" id="GO:0016209">
    <property type="term" value="F:antioxidant activity"/>
    <property type="evidence" value="ECO:0007669"/>
    <property type="project" value="InterPro"/>
</dbReference>
<dbReference type="InterPro" id="IPR036249">
    <property type="entry name" value="Thioredoxin-like_sf"/>
</dbReference>
<proteinExistence type="predicted"/>
<dbReference type="GO" id="GO:0016491">
    <property type="term" value="F:oxidoreductase activity"/>
    <property type="evidence" value="ECO:0007669"/>
    <property type="project" value="InterPro"/>
</dbReference>
<dbReference type="AlphaFoldDB" id="H1YCC0"/>
<dbReference type="Pfam" id="PF00578">
    <property type="entry name" value="AhpC-TSA"/>
    <property type="match status" value="1"/>
</dbReference>
<dbReference type="SUPFAM" id="SSF52833">
    <property type="entry name" value="Thioredoxin-like"/>
    <property type="match status" value="1"/>
</dbReference>
<reference evidence="2" key="1">
    <citation type="submission" date="2011-09" db="EMBL/GenBank/DDBJ databases">
        <title>The permanent draft genome of Mucilaginibacter paludis DSM 18603.</title>
        <authorList>
            <consortium name="US DOE Joint Genome Institute (JGI-PGF)"/>
            <person name="Lucas S."/>
            <person name="Han J."/>
            <person name="Lapidus A."/>
            <person name="Bruce D."/>
            <person name="Goodwin L."/>
            <person name="Pitluck S."/>
            <person name="Peters L."/>
            <person name="Kyrpides N."/>
            <person name="Mavromatis K."/>
            <person name="Ivanova N."/>
            <person name="Mikhailova N."/>
            <person name="Held B."/>
            <person name="Detter J.C."/>
            <person name="Tapia R."/>
            <person name="Han C."/>
            <person name="Land M."/>
            <person name="Hauser L."/>
            <person name="Markowitz V."/>
            <person name="Cheng J.-F."/>
            <person name="Hugenholtz P."/>
            <person name="Woyke T."/>
            <person name="Wu D."/>
            <person name="Tindall B."/>
            <person name="Brambilla E."/>
            <person name="Klenk H.-P."/>
            <person name="Eisen J.A."/>
        </authorList>
    </citation>
    <scope>NUCLEOTIDE SEQUENCE [LARGE SCALE GENOMIC DNA]</scope>
    <source>
        <strain evidence="2">DSM 18603</strain>
    </source>
</reference>
<dbReference type="InterPro" id="IPR000866">
    <property type="entry name" value="AhpC/TSA"/>
</dbReference>
<dbReference type="STRING" id="714943.Mucpa_6053"/>
<feature type="domain" description="Thioredoxin" evidence="1">
    <location>
        <begin position="32"/>
        <end position="203"/>
    </location>
</feature>
<dbReference type="InterPro" id="IPR013766">
    <property type="entry name" value="Thioredoxin_domain"/>
</dbReference>
<dbReference type="PROSITE" id="PS51352">
    <property type="entry name" value="THIOREDOXIN_2"/>
    <property type="match status" value="1"/>
</dbReference>
<dbReference type="EMBL" id="CM001403">
    <property type="protein sequence ID" value="EHQ30111.1"/>
    <property type="molecule type" value="Genomic_DNA"/>
</dbReference>
<dbReference type="HOGENOM" id="CLU_1325658_0_0_10"/>
<dbReference type="eggNOG" id="COG1225">
    <property type="taxonomic scope" value="Bacteria"/>
</dbReference>
<name>H1YCC0_9SPHI</name>
<sequence>MLALNYIPYFDLSEIITELNIPLKKHKALIPLTAGNLSPDFTLQREHGKWQKFFNGREVRNTILLRDILTKPLVIAFYSAQWKDHGLALLKNLDALQHEISAAGGNLLIVSDEKESAEKIAWNNNLSLNFYFDYQYSIAEKFRLYSESDPIWNRFSGIDNNVPLLATYVISPSRQIIYDHVEQDFTESLNSADLLTAVKQSAAR</sequence>
<dbReference type="Gene3D" id="3.40.30.10">
    <property type="entry name" value="Glutaredoxin"/>
    <property type="match status" value="1"/>
</dbReference>
<keyword evidence="3" id="KW-1185">Reference proteome</keyword>
<accession>H1YCC0</accession>
<evidence type="ECO:0000313" key="3">
    <source>
        <dbReference type="Proteomes" id="UP000002774"/>
    </source>
</evidence>
<evidence type="ECO:0000259" key="1">
    <source>
        <dbReference type="PROSITE" id="PS51352"/>
    </source>
</evidence>
<gene>
    <name evidence="2" type="ORF">Mucpa_6053</name>
</gene>
<evidence type="ECO:0000313" key="2">
    <source>
        <dbReference type="EMBL" id="EHQ30111.1"/>
    </source>
</evidence>
<dbReference type="RefSeq" id="WP_008511639.1">
    <property type="nucleotide sequence ID" value="NZ_CM001403.1"/>
</dbReference>